<protein>
    <submittedName>
        <fullName evidence="1">Uncharacterized protein</fullName>
    </submittedName>
</protein>
<dbReference type="AlphaFoldDB" id="A0A0E9U3Z4"/>
<reference evidence="1" key="2">
    <citation type="journal article" date="2015" name="Fish Shellfish Immunol.">
        <title>Early steps in the European eel (Anguilla anguilla)-Vibrio vulnificus interaction in the gills: Role of the RtxA13 toxin.</title>
        <authorList>
            <person name="Callol A."/>
            <person name="Pajuelo D."/>
            <person name="Ebbesson L."/>
            <person name="Teles M."/>
            <person name="MacKenzie S."/>
            <person name="Amaro C."/>
        </authorList>
    </citation>
    <scope>NUCLEOTIDE SEQUENCE</scope>
</reference>
<dbReference type="EMBL" id="GBXM01048894">
    <property type="protein sequence ID" value="JAH59683.1"/>
    <property type="molecule type" value="Transcribed_RNA"/>
</dbReference>
<evidence type="ECO:0000313" key="1">
    <source>
        <dbReference type="EMBL" id="JAH59683.1"/>
    </source>
</evidence>
<sequence length="37" mass="4248">MVKKSSSIAQQKANHVHVIQCKLQSCVLCIKRRIKKI</sequence>
<accession>A0A0E9U3Z4</accession>
<proteinExistence type="predicted"/>
<name>A0A0E9U3Z4_ANGAN</name>
<organism evidence="1">
    <name type="scientific">Anguilla anguilla</name>
    <name type="common">European freshwater eel</name>
    <name type="synonym">Muraena anguilla</name>
    <dbReference type="NCBI Taxonomy" id="7936"/>
    <lineage>
        <taxon>Eukaryota</taxon>
        <taxon>Metazoa</taxon>
        <taxon>Chordata</taxon>
        <taxon>Craniata</taxon>
        <taxon>Vertebrata</taxon>
        <taxon>Euteleostomi</taxon>
        <taxon>Actinopterygii</taxon>
        <taxon>Neopterygii</taxon>
        <taxon>Teleostei</taxon>
        <taxon>Anguilliformes</taxon>
        <taxon>Anguillidae</taxon>
        <taxon>Anguilla</taxon>
    </lineage>
</organism>
<reference evidence="1" key="1">
    <citation type="submission" date="2014-11" db="EMBL/GenBank/DDBJ databases">
        <authorList>
            <person name="Amaro Gonzalez C."/>
        </authorList>
    </citation>
    <scope>NUCLEOTIDE SEQUENCE</scope>
</reference>